<gene>
    <name evidence="11" type="primary">Slc8b1</name>
    <name evidence="11" type="ORF">PICGYM_R07183</name>
</gene>
<dbReference type="GO" id="GO:0006874">
    <property type="term" value="P:intracellular calcium ion homeostasis"/>
    <property type="evidence" value="ECO:0007669"/>
    <property type="project" value="TreeGrafter"/>
</dbReference>
<feature type="domain" description="Sodium/calcium exchanger membrane region" evidence="10">
    <location>
        <begin position="457"/>
        <end position="560"/>
    </location>
</feature>
<dbReference type="GO" id="GO:0099093">
    <property type="term" value="P:calcium export from the mitochondrion"/>
    <property type="evidence" value="ECO:0007669"/>
    <property type="project" value="TreeGrafter"/>
</dbReference>
<evidence type="ECO:0000256" key="6">
    <source>
        <dbReference type="ARBA" id="ARBA00022989"/>
    </source>
</evidence>
<dbReference type="EMBL" id="WEKY01060559">
    <property type="protein sequence ID" value="NWI47815.1"/>
    <property type="molecule type" value="Genomic_DNA"/>
</dbReference>
<evidence type="ECO:0000256" key="7">
    <source>
        <dbReference type="ARBA" id="ARBA00023136"/>
    </source>
</evidence>
<evidence type="ECO:0000256" key="9">
    <source>
        <dbReference type="SAM" id="Phobius"/>
    </source>
</evidence>
<accession>A0A851BU80</accession>
<reference evidence="11" key="1">
    <citation type="submission" date="2019-10" db="EMBL/GenBank/DDBJ databases">
        <title>Bird 10,000 Genomes (B10K) Project - Family phase.</title>
        <authorList>
            <person name="Zhang G."/>
        </authorList>
    </citation>
    <scope>NUCLEOTIDE SEQUENCE</scope>
    <source>
        <strain evidence="11">B10K-DU-012-30</strain>
        <tissue evidence="11">Muscle</tissue>
    </source>
</reference>
<feature type="domain" description="Sodium/calcium exchanger membrane region" evidence="10">
    <location>
        <begin position="381"/>
        <end position="428"/>
    </location>
</feature>
<protein>
    <submittedName>
        <fullName evidence="11">NCLX protein</fullName>
    </submittedName>
</protein>
<keyword evidence="5 9" id="KW-0812">Transmembrane</keyword>
<keyword evidence="12" id="KW-1185">Reference proteome</keyword>
<evidence type="ECO:0000256" key="3">
    <source>
        <dbReference type="ARBA" id="ARBA00022449"/>
    </source>
</evidence>
<feature type="transmembrane region" description="Helical" evidence="9">
    <location>
        <begin position="320"/>
        <end position="341"/>
    </location>
</feature>
<dbReference type="GO" id="GO:0016020">
    <property type="term" value="C:membrane"/>
    <property type="evidence" value="ECO:0007669"/>
    <property type="project" value="UniProtKB-SubCell"/>
</dbReference>
<evidence type="ECO:0000259" key="10">
    <source>
        <dbReference type="Pfam" id="PF01699"/>
    </source>
</evidence>
<dbReference type="InterPro" id="IPR051359">
    <property type="entry name" value="CaCA_antiporter"/>
</dbReference>
<dbReference type="PANTHER" id="PTHR12266:SF0">
    <property type="entry name" value="MITOCHONDRIAL SODIUM_CALCIUM EXCHANGER PROTEIN"/>
    <property type="match status" value="1"/>
</dbReference>
<feature type="transmembrane region" description="Helical" evidence="9">
    <location>
        <begin position="166"/>
        <end position="184"/>
    </location>
</feature>
<name>A0A851BU80_PICGY</name>
<dbReference type="Proteomes" id="UP000631391">
    <property type="component" value="Unassembled WGS sequence"/>
</dbReference>
<keyword evidence="4" id="KW-0109">Calcium transport</keyword>
<keyword evidence="4" id="KW-0106">Calcium</keyword>
<feature type="transmembrane region" description="Helical" evidence="9">
    <location>
        <begin position="513"/>
        <end position="531"/>
    </location>
</feature>
<evidence type="ECO:0000256" key="4">
    <source>
        <dbReference type="ARBA" id="ARBA00022568"/>
    </source>
</evidence>
<evidence type="ECO:0000256" key="2">
    <source>
        <dbReference type="ARBA" id="ARBA00022448"/>
    </source>
</evidence>
<evidence type="ECO:0000256" key="1">
    <source>
        <dbReference type="ARBA" id="ARBA00004141"/>
    </source>
</evidence>
<dbReference type="OrthoDB" id="407410at2759"/>
<feature type="domain" description="Sodium/calcium exchanger membrane region" evidence="10">
    <location>
        <begin position="55"/>
        <end position="205"/>
    </location>
</feature>
<sequence>GPQCWQVREHNSSEWCHFIRSNLDCRLDGGFLNYLDGVFCVFPPRLLPLAVTLYALWLLYLFIILGVTAEKFFCPNLSAISTNLKLSHNVAVFSLTSPLHGVTFLAFGNGAPDVFSAVVAFSDPRTAGLAIGAIFGAGVFVTTVVAGGIALVKPFTAASRPFLRDVIFYMVAVFLTFVVLYLGRIRLGEALGYLGLYVFYVLTVVLCTWIHRRQRGDGLAPPGPWEPEMPTDVEEPEPSGTNSGDYGEEYRPLLPSREPSLRILTAALSPLDYRKWRRKPWYWRLFKACKVPVELVLLLTVPVVDPDKDDLNWKRPLNCLHILTSPLLCVLTLKSGAYGLYQIQGIFPVWGLVTLVASALALIIFITTSNEEPPKYHCVFAFLGFLASAMWINAAATELVNILRTLGIIFQLSNTVLGLTLLAWGNSIGGEGSAGPQCPPGTPWGPPAIPKLFLSPSTDTFSDLTMARQGYPRMAFSACFGGIIFNILVGVGLGCLLQMTSSQPLVTLEPDSPLVWVLAGALGLSLAFSLVTVPAQCFQLGKAYGGCLIAYYLLFLCVALLTEFRVIPFSTP</sequence>
<keyword evidence="3" id="KW-0050">Antiport</keyword>
<keyword evidence="7 9" id="KW-0472">Membrane</keyword>
<dbReference type="FunFam" id="1.20.1420.30:FF:000023">
    <property type="entry name" value="Mitochondrial sodium/calcium exchanger protein"/>
    <property type="match status" value="1"/>
</dbReference>
<comment type="subcellular location">
    <subcellularLocation>
        <location evidence="1">Membrane</location>
        <topology evidence="1">Multi-pass membrane protein</topology>
    </subcellularLocation>
</comment>
<evidence type="ECO:0000256" key="8">
    <source>
        <dbReference type="SAM" id="MobiDB-lite"/>
    </source>
</evidence>
<keyword evidence="2" id="KW-0813">Transport</keyword>
<feature type="transmembrane region" description="Helical" evidence="9">
    <location>
        <begin position="378"/>
        <end position="396"/>
    </location>
</feature>
<feature type="transmembrane region" description="Helical" evidence="9">
    <location>
        <begin position="127"/>
        <end position="154"/>
    </location>
</feature>
<comment type="caution">
    <text evidence="11">The sequence shown here is derived from an EMBL/GenBank/DDBJ whole genome shotgun (WGS) entry which is preliminary data.</text>
</comment>
<feature type="transmembrane region" description="Helical" evidence="9">
    <location>
        <begin position="347"/>
        <end position="366"/>
    </location>
</feature>
<feature type="transmembrane region" description="Helical" evidence="9">
    <location>
        <begin position="46"/>
        <end position="69"/>
    </location>
</feature>
<feature type="transmembrane region" description="Helical" evidence="9">
    <location>
        <begin position="543"/>
        <end position="562"/>
    </location>
</feature>
<feature type="region of interest" description="Disordered" evidence="8">
    <location>
        <begin position="220"/>
        <end position="248"/>
    </location>
</feature>
<dbReference type="Gene3D" id="1.20.1420.30">
    <property type="entry name" value="NCX, central ion-binding region"/>
    <property type="match status" value="2"/>
</dbReference>
<evidence type="ECO:0000313" key="12">
    <source>
        <dbReference type="Proteomes" id="UP000631391"/>
    </source>
</evidence>
<proteinExistence type="predicted"/>
<feature type="transmembrane region" description="Helical" evidence="9">
    <location>
        <begin position="474"/>
        <end position="493"/>
    </location>
</feature>
<dbReference type="PANTHER" id="PTHR12266">
    <property type="entry name" value="NA+/CA2+ K+ INDEPENDENT EXCHANGER"/>
    <property type="match status" value="1"/>
</dbReference>
<feature type="non-terminal residue" evidence="11">
    <location>
        <position position="572"/>
    </location>
</feature>
<feature type="transmembrane region" description="Helical" evidence="9">
    <location>
        <begin position="190"/>
        <end position="210"/>
    </location>
</feature>
<feature type="non-terminal residue" evidence="11">
    <location>
        <position position="1"/>
    </location>
</feature>
<keyword evidence="4" id="KW-0406">Ion transport</keyword>
<dbReference type="AlphaFoldDB" id="A0A851BU80"/>
<dbReference type="InterPro" id="IPR004837">
    <property type="entry name" value="NaCa_Exmemb"/>
</dbReference>
<keyword evidence="6 9" id="KW-1133">Transmembrane helix</keyword>
<dbReference type="Pfam" id="PF01699">
    <property type="entry name" value="Na_Ca_ex"/>
    <property type="match status" value="3"/>
</dbReference>
<evidence type="ECO:0000313" key="11">
    <source>
        <dbReference type="EMBL" id="NWI47815.1"/>
    </source>
</evidence>
<dbReference type="InterPro" id="IPR044880">
    <property type="entry name" value="NCX_ion-bd_dom_sf"/>
</dbReference>
<feature type="transmembrane region" description="Helical" evidence="9">
    <location>
        <begin position="90"/>
        <end position="107"/>
    </location>
</feature>
<dbReference type="GO" id="GO:0005432">
    <property type="term" value="F:calcium:sodium antiporter activity"/>
    <property type="evidence" value="ECO:0007669"/>
    <property type="project" value="TreeGrafter"/>
</dbReference>
<organism evidence="11 12">
    <name type="scientific">Picathartes gymnocephalus</name>
    <name type="common">White-necked rockfowl</name>
    <dbReference type="NCBI Taxonomy" id="175131"/>
    <lineage>
        <taxon>Eukaryota</taxon>
        <taxon>Metazoa</taxon>
        <taxon>Chordata</taxon>
        <taxon>Craniata</taxon>
        <taxon>Vertebrata</taxon>
        <taxon>Euteleostomi</taxon>
        <taxon>Archelosauria</taxon>
        <taxon>Archosauria</taxon>
        <taxon>Dinosauria</taxon>
        <taxon>Saurischia</taxon>
        <taxon>Theropoda</taxon>
        <taxon>Coelurosauria</taxon>
        <taxon>Aves</taxon>
        <taxon>Neognathae</taxon>
        <taxon>Neoaves</taxon>
        <taxon>Telluraves</taxon>
        <taxon>Australaves</taxon>
        <taxon>Passeriformes</taxon>
        <taxon>Picathartidae</taxon>
        <taxon>Picathartes</taxon>
    </lineage>
</organism>
<evidence type="ECO:0000256" key="5">
    <source>
        <dbReference type="ARBA" id="ARBA00022692"/>
    </source>
</evidence>